<dbReference type="SUPFAM" id="SSF56519">
    <property type="entry name" value="Penicillin binding protein dimerisation domain"/>
    <property type="match status" value="1"/>
</dbReference>
<dbReference type="EMBL" id="CP136958">
    <property type="protein sequence ID" value="WOT02970.1"/>
    <property type="molecule type" value="Genomic_DNA"/>
</dbReference>
<dbReference type="InterPro" id="IPR005311">
    <property type="entry name" value="PBP_dimer"/>
</dbReference>
<dbReference type="AlphaFoldDB" id="A0AAF0YYN2"/>
<evidence type="ECO:0000313" key="6">
    <source>
        <dbReference type="EMBL" id="WOT02970.1"/>
    </source>
</evidence>
<evidence type="ECO:0000256" key="3">
    <source>
        <dbReference type="ARBA" id="ARBA00023136"/>
    </source>
</evidence>
<dbReference type="InterPro" id="IPR050515">
    <property type="entry name" value="Beta-lactam/transpept"/>
</dbReference>
<dbReference type="Pfam" id="PF00905">
    <property type="entry name" value="Transpeptidase"/>
    <property type="match status" value="1"/>
</dbReference>
<reference evidence="6" key="1">
    <citation type="submission" date="2017-12" db="EMBL/GenBank/DDBJ databases">
        <authorList>
            <person name="Thomas-White K."/>
            <person name="Wolfe A.J."/>
        </authorList>
    </citation>
    <scope>NUCLEOTIDE SEQUENCE</scope>
    <source>
        <strain evidence="6">UMB0763</strain>
    </source>
</reference>
<evidence type="ECO:0000256" key="2">
    <source>
        <dbReference type="ARBA" id="ARBA00007171"/>
    </source>
</evidence>
<dbReference type="InterPro" id="IPR012338">
    <property type="entry name" value="Beta-lactam/transpept-like"/>
</dbReference>
<dbReference type="Gene3D" id="3.40.710.10">
    <property type="entry name" value="DD-peptidase/beta-lactamase superfamily"/>
    <property type="match status" value="1"/>
</dbReference>
<dbReference type="Gene3D" id="3.30.450.330">
    <property type="match status" value="1"/>
</dbReference>
<comment type="subcellular location">
    <subcellularLocation>
        <location evidence="1">Membrane</location>
    </subcellularLocation>
</comment>
<dbReference type="PANTHER" id="PTHR30627">
    <property type="entry name" value="PEPTIDOGLYCAN D,D-TRANSPEPTIDASE"/>
    <property type="match status" value="1"/>
</dbReference>
<name>A0AAF0YYN2_9CORY</name>
<feature type="domain" description="Penicillin-binding protein dimerisation" evidence="5">
    <location>
        <begin position="54"/>
        <end position="240"/>
    </location>
</feature>
<proteinExistence type="inferred from homology"/>
<dbReference type="Pfam" id="PF03717">
    <property type="entry name" value="PBP_dimer"/>
    <property type="match status" value="1"/>
</dbReference>
<dbReference type="Gene3D" id="3.90.1310.10">
    <property type="entry name" value="Penicillin-binding protein 2a (Domain 2)"/>
    <property type="match status" value="1"/>
</dbReference>
<evidence type="ECO:0000256" key="1">
    <source>
        <dbReference type="ARBA" id="ARBA00004370"/>
    </source>
</evidence>
<dbReference type="InterPro" id="IPR036138">
    <property type="entry name" value="PBP_dimer_sf"/>
</dbReference>
<keyword evidence="3" id="KW-0472">Membrane</keyword>
<dbReference type="GO" id="GO:0008658">
    <property type="term" value="F:penicillin binding"/>
    <property type="evidence" value="ECO:0007669"/>
    <property type="project" value="InterPro"/>
</dbReference>
<dbReference type="SUPFAM" id="SSF56601">
    <property type="entry name" value="beta-lactamase/transpeptidase-like"/>
    <property type="match status" value="1"/>
</dbReference>
<evidence type="ECO:0000313" key="7">
    <source>
        <dbReference type="Proteomes" id="UP000234560"/>
    </source>
</evidence>
<accession>A0AAF0YYN2</accession>
<dbReference type="GO" id="GO:0005886">
    <property type="term" value="C:plasma membrane"/>
    <property type="evidence" value="ECO:0007669"/>
    <property type="project" value="TreeGrafter"/>
</dbReference>
<evidence type="ECO:0000259" key="4">
    <source>
        <dbReference type="Pfam" id="PF00905"/>
    </source>
</evidence>
<evidence type="ECO:0000259" key="5">
    <source>
        <dbReference type="Pfam" id="PF03717"/>
    </source>
</evidence>
<dbReference type="KEGG" id="cpyr:CYJ47_04145"/>
<comment type="similarity">
    <text evidence="2">Belongs to the transpeptidase family.</text>
</comment>
<organism evidence="6 7">
    <name type="scientific">Corynebacterium pyruviciproducens</name>
    <dbReference type="NCBI Taxonomy" id="598660"/>
    <lineage>
        <taxon>Bacteria</taxon>
        <taxon>Bacillati</taxon>
        <taxon>Actinomycetota</taxon>
        <taxon>Actinomycetes</taxon>
        <taxon>Mycobacteriales</taxon>
        <taxon>Corynebacteriaceae</taxon>
        <taxon>Corynebacterium</taxon>
    </lineage>
</organism>
<protein>
    <submittedName>
        <fullName evidence="6">Penicillin-binding protein 2</fullName>
    </submittedName>
</protein>
<feature type="domain" description="Penicillin-binding protein transpeptidase" evidence="4">
    <location>
        <begin position="286"/>
        <end position="603"/>
    </location>
</feature>
<dbReference type="PANTHER" id="PTHR30627:SF1">
    <property type="entry name" value="PEPTIDOGLYCAN D,D-TRANSPEPTIDASE FTSI"/>
    <property type="match status" value="1"/>
</dbReference>
<gene>
    <name evidence="6" type="ORF">CYJ47_04145</name>
</gene>
<dbReference type="Proteomes" id="UP000234560">
    <property type="component" value="Chromosome"/>
</dbReference>
<dbReference type="GO" id="GO:0071555">
    <property type="term" value="P:cell wall organization"/>
    <property type="evidence" value="ECO:0007669"/>
    <property type="project" value="TreeGrafter"/>
</dbReference>
<reference evidence="6" key="2">
    <citation type="submission" date="2023-10" db="EMBL/GenBank/DDBJ databases">
        <authorList>
            <person name="Choi B."/>
        </authorList>
    </citation>
    <scope>NUCLEOTIDE SEQUENCE</scope>
    <source>
        <strain evidence="6">UMB0763</strain>
    </source>
</reference>
<sequence length="626" mass="67101">MSAAKIVRSRVKVLSALAAILAVVLVARLALVQLVWGPELALQAADQRTRVYAEPARRGAILDRTGKQLAYTMKASTLTVSPNVLRKELPIYMRGELISQEEYKNYTNAELDKLAAEKADERIDEMAREIPVMVRESAENADDIKEEDIKKKLLADSNYEVLVRNVDPDVAATVHDKYFGVAADHQDIRQYPNGAIAASVVGKVNNEQDGQLGLEAFEDKALAGQDGKKTQDVAASGESIPGTLRDVTPAVDGSTITLTLDLDLQTYVQSQVQQAKEMSKAKGAEAVVLDAKTGKVLAMANSDTIDPMGDIDRQMKKDRTFTNTTITSPFEPGSVAKVITAAAAIEEGVTQPETVHTVPGSINMAGVTVRDAWEHGDVNYTTAGIFGKSSNVGTLMLAQLVGEDKYADYLKKFGIGQSTGIELPMESAGLLPAREQWSGGTFANLPIGQGMSWTLLQMASVYQTIANGGERIEPRIVDTVTAEDGTVTTQPEPARTRVVSPQTASTLLGMFQAVTQSDPTGLNRGTAPDAAIPGYQIAGKTGTAQQVDPVMHAYSNSDYWITFAGIAPANDPRFVIALMLDDPERGVHGGGGQTAAPLFKDIASWLIERDNITPVPPGEPQVLQVP</sequence>
<dbReference type="InterPro" id="IPR001460">
    <property type="entry name" value="PCN-bd_Tpept"/>
</dbReference>